<dbReference type="PANTHER" id="PTHR11360">
    <property type="entry name" value="MONOCARBOXYLATE TRANSPORTER"/>
    <property type="match status" value="1"/>
</dbReference>
<feature type="transmembrane region" description="Helical" evidence="2">
    <location>
        <begin position="189"/>
        <end position="208"/>
    </location>
</feature>
<dbReference type="AlphaFoldDB" id="A0AAV4EYA1"/>
<feature type="transmembrane region" description="Helical" evidence="2">
    <location>
        <begin position="98"/>
        <end position="118"/>
    </location>
</feature>
<comment type="caution">
    <text evidence="3">The sequence shown here is derived from an EMBL/GenBank/DDBJ whole genome shotgun (WGS) entry which is preliminary data.</text>
</comment>
<gene>
    <name evidence="3" type="ORF">ElyMa_001960900</name>
</gene>
<accession>A0AAV4EYA1</accession>
<dbReference type="Gene3D" id="1.20.1250.20">
    <property type="entry name" value="MFS general substrate transporter like domains"/>
    <property type="match status" value="2"/>
</dbReference>
<evidence type="ECO:0000313" key="4">
    <source>
        <dbReference type="Proteomes" id="UP000762676"/>
    </source>
</evidence>
<dbReference type="Pfam" id="PF07690">
    <property type="entry name" value="MFS_1"/>
    <property type="match status" value="1"/>
</dbReference>
<proteinExistence type="predicted"/>
<dbReference type="SUPFAM" id="SSF103473">
    <property type="entry name" value="MFS general substrate transporter"/>
    <property type="match status" value="1"/>
</dbReference>
<feature type="transmembrane region" description="Helical" evidence="2">
    <location>
        <begin position="68"/>
        <end position="86"/>
    </location>
</feature>
<feature type="region of interest" description="Disordered" evidence="1">
    <location>
        <begin position="254"/>
        <end position="294"/>
    </location>
</feature>
<dbReference type="InterPro" id="IPR050327">
    <property type="entry name" value="Proton-linked_MCT"/>
</dbReference>
<protein>
    <submittedName>
        <fullName evidence="3">Monocarboxylate transporter</fullName>
    </submittedName>
</protein>
<evidence type="ECO:0000256" key="2">
    <source>
        <dbReference type="SAM" id="Phobius"/>
    </source>
</evidence>
<organism evidence="3 4">
    <name type="scientific">Elysia marginata</name>
    <dbReference type="NCBI Taxonomy" id="1093978"/>
    <lineage>
        <taxon>Eukaryota</taxon>
        <taxon>Metazoa</taxon>
        <taxon>Spiralia</taxon>
        <taxon>Lophotrochozoa</taxon>
        <taxon>Mollusca</taxon>
        <taxon>Gastropoda</taxon>
        <taxon>Heterobranchia</taxon>
        <taxon>Euthyneura</taxon>
        <taxon>Panpulmonata</taxon>
        <taxon>Sacoglossa</taxon>
        <taxon>Placobranchoidea</taxon>
        <taxon>Plakobranchidae</taxon>
        <taxon>Elysia</taxon>
    </lineage>
</organism>
<dbReference type="PANTHER" id="PTHR11360:SF238">
    <property type="entry name" value="SD10469P"/>
    <property type="match status" value="1"/>
</dbReference>
<dbReference type="Proteomes" id="UP000762676">
    <property type="component" value="Unassembled WGS sequence"/>
</dbReference>
<keyword evidence="4" id="KW-1185">Reference proteome</keyword>
<sequence>MTLTTRSTLTAAQSFSQALTRVFDFSLLKSPTFLIYGWACFLCMAGFFVPFVYMPTHAIDLGLGSRNAAYLIAIIGITNTVGRVAVGFLSDQPWADCLLINNVALIIGGVATMFVPFYSSYGQLAAYSSIFGLAVAVFVSLRSIIMVELMGLDRLTSAFGLVIMCQGISAFLGAPIAGSLSDTYGNYNAAFYLAGISFALSGISCIPLRRISRWENRRAAEQKERAEKLASDTTTVSLETVTAPVQIVIESLDDDDDDANLGSDSWKVCDDSTDRTKHRTGAVSAGSPVDSVVG</sequence>
<feature type="transmembrane region" description="Helical" evidence="2">
    <location>
        <begin position="157"/>
        <end position="177"/>
    </location>
</feature>
<keyword evidence="2" id="KW-1133">Transmembrane helix</keyword>
<dbReference type="EMBL" id="BMAT01003992">
    <property type="protein sequence ID" value="GFR66029.1"/>
    <property type="molecule type" value="Genomic_DNA"/>
</dbReference>
<evidence type="ECO:0000256" key="1">
    <source>
        <dbReference type="SAM" id="MobiDB-lite"/>
    </source>
</evidence>
<feature type="transmembrane region" description="Helical" evidence="2">
    <location>
        <begin position="33"/>
        <end position="53"/>
    </location>
</feature>
<reference evidence="3 4" key="1">
    <citation type="journal article" date="2021" name="Elife">
        <title>Chloroplast acquisition without the gene transfer in kleptoplastic sea slugs, Plakobranchus ocellatus.</title>
        <authorList>
            <person name="Maeda T."/>
            <person name="Takahashi S."/>
            <person name="Yoshida T."/>
            <person name="Shimamura S."/>
            <person name="Takaki Y."/>
            <person name="Nagai Y."/>
            <person name="Toyoda A."/>
            <person name="Suzuki Y."/>
            <person name="Arimoto A."/>
            <person name="Ishii H."/>
            <person name="Satoh N."/>
            <person name="Nishiyama T."/>
            <person name="Hasebe M."/>
            <person name="Maruyama T."/>
            <person name="Minagawa J."/>
            <person name="Obokata J."/>
            <person name="Shigenobu S."/>
        </authorList>
    </citation>
    <scope>NUCLEOTIDE SEQUENCE [LARGE SCALE GENOMIC DNA]</scope>
</reference>
<dbReference type="InterPro" id="IPR011701">
    <property type="entry name" value="MFS"/>
</dbReference>
<name>A0AAV4EYA1_9GAST</name>
<dbReference type="InterPro" id="IPR036259">
    <property type="entry name" value="MFS_trans_sf"/>
</dbReference>
<keyword evidence="2" id="KW-0472">Membrane</keyword>
<keyword evidence="2" id="KW-0812">Transmembrane</keyword>
<feature type="transmembrane region" description="Helical" evidence="2">
    <location>
        <begin position="124"/>
        <end position="145"/>
    </location>
</feature>
<evidence type="ECO:0000313" key="3">
    <source>
        <dbReference type="EMBL" id="GFR66029.1"/>
    </source>
</evidence>
<dbReference type="GO" id="GO:0008028">
    <property type="term" value="F:monocarboxylic acid transmembrane transporter activity"/>
    <property type="evidence" value="ECO:0007669"/>
    <property type="project" value="TreeGrafter"/>
</dbReference>